<keyword evidence="5" id="KW-1185">Reference proteome</keyword>
<dbReference type="Pfam" id="PF07978">
    <property type="entry name" value="NIPSNAP"/>
    <property type="match status" value="1"/>
</dbReference>
<dbReference type="SUPFAM" id="SSF54909">
    <property type="entry name" value="Dimeric alpha+beta barrel"/>
    <property type="match status" value="1"/>
</dbReference>
<reference evidence="3" key="2">
    <citation type="submission" date="2019-03" db="EMBL/GenBank/DDBJ databases">
        <authorList>
            <person name="Yan Y.-Q."/>
            <person name="Du Z.-J."/>
        </authorList>
    </citation>
    <scope>NUCLEOTIDE SEQUENCE</scope>
    <source>
        <strain evidence="3">PP-F2FG21</strain>
    </source>
</reference>
<reference evidence="2 5" key="3">
    <citation type="submission" date="2020-08" db="EMBL/GenBank/DDBJ databases">
        <title>Genomic Encyclopedia of Type Strains, Phase IV (KMG-IV): sequencing the most valuable type-strain genomes for metagenomic binning, comparative biology and taxonomic classification.</title>
        <authorList>
            <person name="Goeker M."/>
        </authorList>
    </citation>
    <scope>NUCLEOTIDE SEQUENCE [LARGE SCALE GENOMIC DNA]</scope>
    <source>
        <strain evidence="2 5">DSM 100995</strain>
    </source>
</reference>
<dbReference type="OrthoDB" id="192769at2"/>
<evidence type="ECO:0000259" key="1">
    <source>
        <dbReference type="Pfam" id="PF07978"/>
    </source>
</evidence>
<dbReference type="EMBL" id="JACIEG010000001">
    <property type="protein sequence ID" value="MBB3967985.1"/>
    <property type="molecule type" value="Genomic_DNA"/>
</dbReference>
<dbReference type="Proteomes" id="UP000583101">
    <property type="component" value="Unassembled WGS sequence"/>
</dbReference>
<dbReference type="AlphaFoldDB" id="A0A4Y8AIV2"/>
<reference evidence="3 4" key="1">
    <citation type="journal article" date="2016" name="Int. J. Syst. Evol. Microbiol.">
        <title>Proposal of Mucilaginibacter phyllosphaerae sp. nov. isolated from the phyllosphere of Galium album.</title>
        <authorList>
            <person name="Aydogan E.L."/>
            <person name="Busse H.J."/>
            <person name="Moser G."/>
            <person name="Muller C."/>
            <person name="Kampfer P."/>
            <person name="Glaeser S.P."/>
        </authorList>
    </citation>
    <scope>NUCLEOTIDE SEQUENCE [LARGE SCALE GENOMIC DNA]</scope>
    <source>
        <strain evidence="3 4">PP-F2FG21</strain>
    </source>
</reference>
<evidence type="ECO:0000313" key="3">
    <source>
        <dbReference type="EMBL" id="TEW68988.1"/>
    </source>
</evidence>
<dbReference type="RefSeq" id="WP_134334825.1">
    <property type="nucleotide sequence ID" value="NZ_BMCZ01000001.1"/>
</dbReference>
<name>A0A4Y8AIV2_9SPHI</name>
<feature type="domain" description="NIPSNAP" evidence="1">
    <location>
        <begin position="158"/>
        <end position="260"/>
    </location>
</feature>
<organism evidence="3 4">
    <name type="scientific">Mucilaginibacter phyllosphaerae</name>
    <dbReference type="NCBI Taxonomy" id="1812349"/>
    <lineage>
        <taxon>Bacteria</taxon>
        <taxon>Pseudomonadati</taxon>
        <taxon>Bacteroidota</taxon>
        <taxon>Sphingobacteriia</taxon>
        <taxon>Sphingobacteriales</taxon>
        <taxon>Sphingobacteriaceae</taxon>
        <taxon>Mucilaginibacter</taxon>
    </lineage>
</organism>
<proteinExistence type="predicted"/>
<protein>
    <submittedName>
        <fullName evidence="3">NIPSNAP family containing protein</fullName>
    </submittedName>
</protein>
<evidence type="ECO:0000313" key="5">
    <source>
        <dbReference type="Proteomes" id="UP000583101"/>
    </source>
</evidence>
<comment type="caution">
    <text evidence="3">The sequence shown here is derived from an EMBL/GenBank/DDBJ whole genome shotgun (WGS) entry which is preliminary data.</text>
</comment>
<sequence>MPFYKKFIYSITLTLAIWCFGLVTKAQSADSYYYQIKVYHYKTQKQEGLIDDYLKKTYLPFLHQNNIFNIGVFKPVTADTADRKIYVFTAYKKWDDVQIIDERVKKLNNTAKSSADYVNAAYNDAPYTRVESTLLKAFVTRLKPVLPKLSGDRAKRVYELRSYESATEQLHYNKVRMFNSGETDLFDRLGFNPVFYGSVIAGDRMPNLMYLTTFNDKADRDKHWDAFGNDAQWKDLSGRKEFQHNVSKGDIIFLYPTDYSDF</sequence>
<dbReference type="EMBL" id="SNQG01000001">
    <property type="protein sequence ID" value="TEW68988.1"/>
    <property type="molecule type" value="Genomic_DNA"/>
</dbReference>
<dbReference type="InterPro" id="IPR011008">
    <property type="entry name" value="Dimeric_a/b-barrel"/>
</dbReference>
<gene>
    <name evidence="3" type="ORF">E2R65_02140</name>
    <name evidence="2" type="ORF">GGR35_000571</name>
</gene>
<dbReference type="InterPro" id="IPR012577">
    <property type="entry name" value="NIPSNAP"/>
</dbReference>
<dbReference type="Proteomes" id="UP000297248">
    <property type="component" value="Unassembled WGS sequence"/>
</dbReference>
<evidence type="ECO:0000313" key="2">
    <source>
        <dbReference type="EMBL" id="MBB3967985.1"/>
    </source>
</evidence>
<dbReference type="Gene3D" id="3.30.70.100">
    <property type="match status" value="1"/>
</dbReference>
<evidence type="ECO:0000313" key="4">
    <source>
        <dbReference type="Proteomes" id="UP000297248"/>
    </source>
</evidence>
<accession>A0A4Y8AIV2</accession>